<gene>
    <name evidence="2" type="ORF">TPSB3V08_LOCUS3361</name>
</gene>
<proteinExistence type="predicted"/>
<dbReference type="EMBL" id="OD001466">
    <property type="protein sequence ID" value="CAD7401965.1"/>
    <property type="molecule type" value="Genomic_DNA"/>
</dbReference>
<sequence length="218" mass="24582">MTYYCLDRQGKPCSVACGRPKPSVRVSKTRGRCRSHSSADCDRTVLIGQCPRLTLSFQIRSNTDAKPKALIGQESAPKPPPPLKDCTCKKTGKCLDLMTLRWLDEDEVIVNESDQYSDNEHSANEDEWDHSGTMPVNMLSKVTRASRRSRSALPNGKQKLVYLPRVRCHRYFVTLQSSLYDEGSATYLIQRPQIIRISEGVRMFISKSNRSAILSKLG</sequence>
<feature type="region of interest" description="Disordered" evidence="1">
    <location>
        <begin position="114"/>
        <end position="134"/>
    </location>
</feature>
<evidence type="ECO:0000256" key="1">
    <source>
        <dbReference type="SAM" id="MobiDB-lite"/>
    </source>
</evidence>
<protein>
    <submittedName>
        <fullName evidence="2">Uncharacterized protein</fullName>
    </submittedName>
</protein>
<organism evidence="2">
    <name type="scientific">Timema poppense</name>
    <name type="common">Walking stick</name>
    <dbReference type="NCBI Taxonomy" id="170557"/>
    <lineage>
        <taxon>Eukaryota</taxon>
        <taxon>Metazoa</taxon>
        <taxon>Ecdysozoa</taxon>
        <taxon>Arthropoda</taxon>
        <taxon>Hexapoda</taxon>
        <taxon>Insecta</taxon>
        <taxon>Pterygota</taxon>
        <taxon>Neoptera</taxon>
        <taxon>Polyneoptera</taxon>
        <taxon>Phasmatodea</taxon>
        <taxon>Timematodea</taxon>
        <taxon>Timematoidea</taxon>
        <taxon>Timematidae</taxon>
        <taxon>Timema</taxon>
    </lineage>
</organism>
<evidence type="ECO:0000313" key="2">
    <source>
        <dbReference type="EMBL" id="CAD7401965.1"/>
    </source>
</evidence>
<reference evidence="2" key="1">
    <citation type="submission" date="2020-11" db="EMBL/GenBank/DDBJ databases">
        <authorList>
            <person name="Tran Van P."/>
        </authorList>
    </citation>
    <scope>NUCLEOTIDE SEQUENCE</scope>
</reference>
<dbReference type="AlphaFoldDB" id="A0A7R9CT09"/>
<accession>A0A7R9CT09</accession>
<name>A0A7R9CT09_TIMPO</name>